<evidence type="ECO:0000259" key="3">
    <source>
        <dbReference type="PROSITE" id="PS50106"/>
    </source>
</evidence>
<dbReference type="InterPro" id="IPR002110">
    <property type="entry name" value="Ankyrin_rpt"/>
</dbReference>
<name>A0A3P6TFW6_ONCOC</name>
<feature type="region of interest" description="Disordered" evidence="2">
    <location>
        <begin position="432"/>
        <end position="514"/>
    </location>
</feature>
<dbReference type="InterPro" id="IPR051569">
    <property type="entry name" value="SHANK"/>
</dbReference>
<accession>A0A3P6TFW6</accession>
<feature type="compositionally biased region" description="Polar residues" evidence="2">
    <location>
        <begin position="124"/>
        <end position="134"/>
    </location>
</feature>
<dbReference type="PANTHER" id="PTHR24135">
    <property type="entry name" value="SH3 AND MULTIPLE ANKYRIN REPEAT DOMAINS PROTEIN"/>
    <property type="match status" value="1"/>
</dbReference>
<protein>
    <recommendedName>
        <fullName evidence="3">PDZ domain-containing protein</fullName>
    </recommendedName>
</protein>
<dbReference type="PROSITE" id="PS50106">
    <property type="entry name" value="PDZ"/>
    <property type="match status" value="1"/>
</dbReference>
<feature type="compositionally biased region" description="Pro residues" evidence="2">
    <location>
        <begin position="553"/>
        <end position="572"/>
    </location>
</feature>
<feature type="domain" description="PDZ" evidence="3">
    <location>
        <begin position="190"/>
        <end position="281"/>
    </location>
</feature>
<dbReference type="GO" id="GO:0030160">
    <property type="term" value="F:synaptic receptor adaptor activity"/>
    <property type="evidence" value="ECO:0007669"/>
    <property type="project" value="TreeGrafter"/>
</dbReference>
<gene>
    <name evidence="4" type="ORF">NOO_LOCUS7709</name>
</gene>
<feature type="region of interest" description="Disordered" evidence="2">
    <location>
        <begin position="540"/>
        <end position="572"/>
    </location>
</feature>
<dbReference type="Pfam" id="PF17820">
    <property type="entry name" value="PDZ_6"/>
    <property type="match status" value="1"/>
</dbReference>
<dbReference type="GO" id="GO:0045211">
    <property type="term" value="C:postsynaptic membrane"/>
    <property type="evidence" value="ECO:0007669"/>
    <property type="project" value="TreeGrafter"/>
</dbReference>
<feature type="non-terminal residue" evidence="4">
    <location>
        <position position="572"/>
    </location>
</feature>
<dbReference type="EMBL" id="UYRW01002871">
    <property type="protein sequence ID" value="VDK87032.1"/>
    <property type="molecule type" value="Genomic_DNA"/>
</dbReference>
<dbReference type="PROSITE" id="PS50297">
    <property type="entry name" value="ANK_REP_REGION"/>
    <property type="match status" value="1"/>
</dbReference>
<evidence type="ECO:0000313" key="5">
    <source>
        <dbReference type="Proteomes" id="UP000271087"/>
    </source>
</evidence>
<feature type="repeat" description="ANK" evidence="1">
    <location>
        <begin position="42"/>
        <end position="74"/>
    </location>
</feature>
<feature type="compositionally biased region" description="Polar residues" evidence="2">
    <location>
        <begin position="447"/>
        <end position="458"/>
    </location>
</feature>
<dbReference type="InterPro" id="IPR041489">
    <property type="entry name" value="PDZ_6"/>
</dbReference>
<dbReference type="GO" id="GO:0043197">
    <property type="term" value="C:dendritic spine"/>
    <property type="evidence" value="ECO:0007669"/>
    <property type="project" value="TreeGrafter"/>
</dbReference>
<dbReference type="Gene3D" id="1.25.40.20">
    <property type="entry name" value="Ankyrin repeat-containing domain"/>
    <property type="match status" value="2"/>
</dbReference>
<dbReference type="SUPFAM" id="SSF48403">
    <property type="entry name" value="Ankyrin repeat"/>
    <property type="match status" value="1"/>
</dbReference>
<dbReference type="Gene3D" id="2.30.42.10">
    <property type="match status" value="1"/>
</dbReference>
<feature type="compositionally biased region" description="Polar residues" evidence="2">
    <location>
        <begin position="476"/>
        <end position="487"/>
    </location>
</feature>
<organism evidence="4 5">
    <name type="scientific">Onchocerca ochengi</name>
    <name type="common">Filarial nematode worm</name>
    <dbReference type="NCBI Taxonomy" id="42157"/>
    <lineage>
        <taxon>Eukaryota</taxon>
        <taxon>Metazoa</taxon>
        <taxon>Ecdysozoa</taxon>
        <taxon>Nematoda</taxon>
        <taxon>Chromadorea</taxon>
        <taxon>Rhabditida</taxon>
        <taxon>Spirurina</taxon>
        <taxon>Spiruromorpha</taxon>
        <taxon>Filarioidea</taxon>
        <taxon>Onchocercidae</taxon>
        <taxon>Onchocerca</taxon>
    </lineage>
</organism>
<dbReference type="PROSITE" id="PS50088">
    <property type="entry name" value="ANK_REPEAT"/>
    <property type="match status" value="1"/>
</dbReference>
<dbReference type="InterPro" id="IPR001478">
    <property type="entry name" value="PDZ"/>
</dbReference>
<dbReference type="Pfam" id="PF12796">
    <property type="entry name" value="Ank_2"/>
    <property type="match status" value="1"/>
</dbReference>
<dbReference type="GO" id="GO:0014069">
    <property type="term" value="C:postsynaptic density"/>
    <property type="evidence" value="ECO:0007669"/>
    <property type="project" value="TreeGrafter"/>
</dbReference>
<keyword evidence="1" id="KW-0040">ANK repeat</keyword>
<feature type="region of interest" description="Disordered" evidence="2">
    <location>
        <begin position="112"/>
        <end position="134"/>
    </location>
</feature>
<evidence type="ECO:0000256" key="1">
    <source>
        <dbReference type="PROSITE-ProRule" id="PRU00023"/>
    </source>
</evidence>
<dbReference type="SUPFAM" id="SSF50156">
    <property type="entry name" value="PDZ domain-like"/>
    <property type="match status" value="1"/>
</dbReference>
<dbReference type="Proteomes" id="UP000271087">
    <property type="component" value="Unassembled WGS sequence"/>
</dbReference>
<feature type="compositionally biased region" description="Pro residues" evidence="2">
    <location>
        <begin position="497"/>
        <end position="506"/>
    </location>
</feature>
<dbReference type="SMART" id="SM00228">
    <property type="entry name" value="PDZ"/>
    <property type="match status" value="1"/>
</dbReference>
<dbReference type="InterPro" id="IPR036770">
    <property type="entry name" value="Ankyrin_rpt-contain_sf"/>
</dbReference>
<sequence>MQDCSSIKMLDCSLIEACKNGLVQHVDYLIYYGAEINVQNINGNTPLHVCAIHNKPNCARLLLFRGANLEIMNNQSQTPFDVAKILGSNEVTEIILNYDPLSTVPYNVKPTFNPRRRPSVLPGQRSSSQASLPSNEYRSVIVASPTPSHMSVSSYKTCPGDVNVGYSTMRRYPAYPSLNINNFEVNIPRTVVIPRDAKGGFGFVLRGATKAGNFTPTLFNPALQKFEGIDLQGMAIKAGLRPGDFLLQVNGIDVHKTPHDQVHKLIQSSGDTVTLKVITVDPGSLSFRGANTMPMNIARTVRQYCPPMLLKYKTNINYSLPRRNRRLTSFRFSDNIGDMYGYGGSMLPLHSAKSLETLNQNNYERFASIKQRISGSKRISMEELERLMERQAQGTSQFQPIPINEDSVPNGVGLKFSSVNDLKRYKKGGLHRTALPPITDRDHYTPSVMQSFSSSPNLPRSVDDEPPPFTSLDGKISQNTSEYSSPLKSMDPKRPKTPPPPPPPPLFDNFAATSSIGDNNLTNIVSPIVSVSSALNAETPRSPLGIETALSPSPLPPPPPPAPLSAAPPPPP</sequence>
<keyword evidence="5" id="KW-1185">Reference proteome</keyword>
<dbReference type="PANTHER" id="PTHR24135:SF28">
    <property type="entry name" value="LD13733P"/>
    <property type="match status" value="1"/>
</dbReference>
<dbReference type="InterPro" id="IPR036034">
    <property type="entry name" value="PDZ_sf"/>
</dbReference>
<evidence type="ECO:0000256" key="2">
    <source>
        <dbReference type="SAM" id="MobiDB-lite"/>
    </source>
</evidence>
<feature type="region of interest" description="Disordered" evidence="2">
    <location>
        <begin position="390"/>
        <end position="410"/>
    </location>
</feature>
<dbReference type="OrthoDB" id="445896at2759"/>
<proteinExistence type="predicted"/>
<evidence type="ECO:0000313" key="4">
    <source>
        <dbReference type="EMBL" id="VDK87032.1"/>
    </source>
</evidence>
<dbReference type="SMART" id="SM00248">
    <property type="entry name" value="ANK"/>
    <property type="match status" value="3"/>
</dbReference>
<dbReference type="GO" id="GO:0035255">
    <property type="term" value="F:ionotropic glutamate receptor binding"/>
    <property type="evidence" value="ECO:0007669"/>
    <property type="project" value="TreeGrafter"/>
</dbReference>
<dbReference type="AlphaFoldDB" id="A0A3P6TFW6"/>
<reference evidence="4 5" key="1">
    <citation type="submission" date="2018-08" db="EMBL/GenBank/DDBJ databases">
        <authorList>
            <person name="Laetsch R D."/>
            <person name="Stevens L."/>
            <person name="Kumar S."/>
            <person name="Blaxter L. M."/>
        </authorList>
    </citation>
    <scope>NUCLEOTIDE SEQUENCE [LARGE SCALE GENOMIC DNA]</scope>
</reference>